<reference evidence="2" key="2">
    <citation type="submission" date="2012-08" db="EMBL/GenBank/DDBJ databases">
        <title>Finished genome of Desulfosporosinus meridiei DSM 13257.</title>
        <authorList>
            <person name="Huntemann M."/>
            <person name="Wei C.-L."/>
            <person name="Han J."/>
            <person name="Detter J.C."/>
            <person name="Han C."/>
            <person name="Davenport K."/>
            <person name="Daligault H."/>
            <person name="Erkkila T."/>
            <person name="Gu W."/>
            <person name="Munk A.C.C."/>
            <person name="Teshima H."/>
            <person name="Xu Y."/>
            <person name="Chain P."/>
            <person name="Tapia R."/>
            <person name="Chen A."/>
            <person name="Krypides N."/>
            <person name="Mavromatis K."/>
            <person name="Markowitz V."/>
            <person name="Szeto E."/>
            <person name="Ivanova N."/>
            <person name="Mikhailova N."/>
            <person name="Ovchinnikova G."/>
            <person name="Pagani I."/>
            <person name="Pati A."/>
            <person name="Goodwin L."/>
            <person name="Peters L."/>
            <person name="Pitluck S."/>
            <person name="Woyke T."/>
            <person name="Pester M."/>
            <person name="Spring S."/>
            <person name="Ollivier B."/>
            <person name="Rattei T."/>
            <person name="Klenk H.-P."/>
            <person name="Wagner M."/>
            <person name="Loy A."/>
        </authorList>
    </citation>
    <scope>NUCLEOTIDE SEQUENCE [LARGE SCALE GENOMIC DNA]</scope>
    <source>
        <strain evidence="2">ATCC BAA-275 / DSM 13257 / NCIMB 13706 / S10</strain>
    </source>
</reference>
<evidence type="ECO:0000313" key="1">
    <source>
        <dbReference type="EMBL" id="AFQ46117.1"/>
    </source>
</evidence>
<organism evidence="1 2">
    <name type="scientific">Desulfosporosinus meridiei (strain ATCC BAA-275 / DSM 13257 / KCTC 12902 / NCIMB 13706 / S10)</name>
    <dbReference type="NCBI Taxonomy" id="768704"/>
    <lineage>
        <taxon>Bacteria</taxon>
        <taxon>Bacillati</taxon>
        <taxon>Bacillota</taxon>
        <taxon>Clostridia</taxon>
        <taxon>Eubacteriales</taxon>
        <taxon>Desulfitobacteriaceae</taxon>
        <taxon>Desulfosporosinus</taxon>
    </lineage>
</organism>
<dbReference type="Proteomes" id="UP000005262">
    <property type="component" value="Chromosome"/>
</dbReference>
<dbReference type="STRING" id="768704.Desmer_4297"/>
<dbReference type="AlphaFoldDB" id="J7IWA1"/>
<proteinExistence type="predicted"/>
<evidence type="ECO:0000313" key="2">
    <source>
        <dbReference type="Proteomes" id="UP000005262"/>
    </source>
</evidence>
<protein>
    <recommendedName>
        <fullName evidence="3">SLAP domain-containing protein</fullName>
    </recommendedName>
</protein>
<reference evidence="1 2" key="1">
    <citation type="journal article" date="2012" name="J. Bacteriol.">
        <title>Complete genome sequences of Desulfosporosinus orientis DSM765T, Desulfosporosinus youngiae DSM17734T, Desulfosporosinus meridiei DSM13257T, and Desulfosporosinus acidiphilus DSM22704T.</title>
        <authorList>
            <person name="Pester M."/>
            <person name="Brambilla E."/>
            <person name="Alazard D."/>
            <person name="Rattei T."/>
            <person name="Weinmaier T."/>
            <person name="Han J."/>
            <person name="Lucas S."/>
            <person name="Lapidus A."/>
            <person name="Cheng J.F."/>
            <person name="Goodwin L."/>
            <person name="Pitluck S."/>
            <person name="Peters L."/>
            <person name="Ovchinnikova G."/>
            <person name="Teshima H."/>
            <person name="Detter J.C."/>
            <person name="Han C.S."/>
            <person name="Tapia R."/>
            <person name="Land M.L."/>
            <person name="Hauser L."/>
            <person name="Kyrpides N.C."/>
            <person name="Ivanova N.N."/>
            <person name="Pagani I."/>
            <person name="Huntmann M."/>
            <person name="Wei C.L."/>
            <person name="Davenport K.W."/>
            <person name="Daligault H."/>
            <person name="Chain P.S."/>
            <person name="Chen A."/>
            <person name="Mavromatis K."/>
            <person name="Markowitz V."/>
            <person name="Szeto E."/>
            <person name="Mikhailova N."/>
            <person name="Pati A."/>
            <person name="Wagner M."/>
            <person name="Woyke T."/>
            <person name="Ollivier B."/>
            <person name="Klenk H.P."/>
            <person name="Spring S."/>
            <person name="Loy A."/>
        </authorList>
    </citation>
    <scope>NUCLEOTIDE SEQUENCE [LARGE SCALE GENOMIC DNA]</scope>
    <source>
        <strain evidence="2">ATCC BAA-275 / DSM 13257 / NCIMB 13706 / S10</strain>
    </source>
</reference>
<dbReference type="RefSeq" id="WP_014905024.1">
    <property type="nucleotide sequence ID" value="NC_018515.1"/>
</dbReference>
<dbReference type="KEGG" id="dmi:Desmer_4297"/>
<keyword evidence="2" id="KW-1185">Reference proteome</keyword>
<dbReference type="EMBL" id="CP003629">
    <property type="protein sequence ID" value="AFQ46117.1"/>
    <property type="molecule type" value="Genomic_DNA"/>
</dbReference>
<dbReference type="OrthoDB" id="1907642at2"/>
<evidence type="ECO:0008006" key="3">
    <source>
        <dbReference type="Google" id="ProtNLM"/>
    </source>
</evidence>
<accession>J7IWA1</accession>
<gene>
    <name evidence="1" type="ordered locus">Desmer_4297</name>
</gene>
<dbReference type="NCBIfam" id="TIGR04398">
    <property type="entry name" value="SLAP_DUP"/>
    <property type="match status" value="2"/>
</dbReference>
<dbReference type="InterPro" id="IPR030910">
    <property type="entry name" value="SLAP_dom"/>
</dbReference>
<name>J7IWA1_DESMD</name>
<dbReference type="HOGENOM" id="CLU_1022066_0_0_9"/>
<sequence length="272" mass="30475">MILNFPKIFKGKELDVEFSENDIVEASPLDENSEGQNDQELPLVTEGRVTIHFSNVSSDAGGLMMGFFIGNGYRQKAKFNKVPLVLLDSDRKILARQTFGGETIGTVAGGTMKACVVRFLPENVYSPDIPEDCQVRFDLQANRPQSIEIKYQNLPDNISLNQKQELERILKTLPPIKRGEADFSPLCAKLTTENNLLATVIIRNTTDKPIVLEQIPLAFIDVNQVELARGIFDVKNITIEPFKALLWTFNFDSVKQGSNIDLSSWNIKVLES</sequence>
<dbReference type="eggNOG" id="ENOG502Z9IH">
    <property type="taxonomic scope" value="Bacteria"/>
</dbReference>